<gene>
    <name evidence="7" type="ORF">LIER_42604</name>
</gene>
<keyword evidence="4" id="KW-0804">Transcription</keyword>
<dbReference type="Proteomes" id="UP001454036">
    <property type="component" value="Unassembled WGS sequence"/>
</dbReference>
<reference evidence="7 8" key="1">
    <citation type="submission" date="2024-01" db="EMBL/GenBank/DDBJ databases">
        <title>The complete chloroplast genome sequence of Lithospermum erythrorhizon: insights into the phylogenetic relationship among Boraginaceae species and the maternal lineages of purple gromwells.</title>
        <authorList>
            <person name="Okada T."/>
            <person name="Watanabe K."/>
        </authorList>
    </citation>
    <scope>NUCLEOTIDE SEQUENCE [LARGE SCALE GENOMIC DNA]</scope>
</reference>
<dbReference type="GO" id="GO:0003677">
    <property type="term" value="F:DNA binding"/>
    <property type="evidence" value="ECO:0007669"/>
    <property type="project" value="UniProtKB-KW"/>
</dbReference>
<evidence type="ECO:0000256" key="3">
    <source>
        <dbReference type="ARBA" id="ARBA00023125"/>
    </source>
</evidence>
<evidence type="ECO:0000256" key="2">
    <source>
        <dbReference type="ARBA" id="ARBA00023015"/>
    </source>
</evidence>
<evidence type="ECO:0000256" key="1">
    <source>
        <dbReference type="ARBA" id="ARBA00007163"/>
    </source>
</evidence>
<dbReference type="PANTHER" id="PTHR46408">
    <property type="entry name" value="BASIC LEUCINE ZIPPER 63"/>
    <property type="match status" value="1"/>
</dbReference>
<keyword evidence="8" id="KW-1185">Reference proteome</keyword>
<evidence type="ECO:0000256" key="4">
    <source>
        <dbReference type="ARBA" id="ARBA00023163"/>
    </source>
</evidence>
<protein>
    <submittedName>
        <fullName evidence="7">Uncharacterized protein</fullName>
    </submittedName>
</protein>
<keyword evidence="2" id="KW-0805">Transcription regulation</keyword>
<dbReference type="AlphaFoldDB" id="A0AAV3NLB7"/>
<evidence type="ECO:0000256" key="5">
    <source>
        <dbReference type="ARBA" id="ARBA00023242"/>
    </source>
</evidence>
<name>A0AAV3NLB7_LITER</name>
<organism evidence="7 8">
    <name type="scientific">Lithospermum erythrorhizon</name>
    <name type="common">Purple gromwell</name>
    <name type="synonym">Lithospermum officinale var. erythrorhizon</name>
    <dbReference type="NCBI Taxonomy" id="34254"/>
    <lineage>
        <taxon>Eukaryota</taxon>
        <taxon>Viridiplantae</taxon>
        <taxon>Streptophyta</taxon>
        <taxon>Embryophyta</taxon>
        <taxon>Tracheophyta</taxon>
        <taxon>Spermatophyta</taxon>
        <taxon>Magnoliopsida</taxon>
        <taxon>eudicotyledons</taxon>
        <taxon>Gunneridae</taxon>
        <taxon>Pentapetalae</taxon>
        <taxon>asterids</taxon>
        <taxon>lamiids</taxon>
        <taxon>Boraginales</taxon>
        <taxon>Boraginaceae</taxon>
        <taxon>Boraginoideae</taxon>
        <taxon>Lithospermeae</taxon>
        <taxon>Lithospermum</taxon>
    </lineage>
</organism>
<comment type="caution">
    <text evidence="7">The sequence shown here is derived from an EMBL/GenBank/DDBJ whole genome shotgun (WGS) entry which is preliminary data.</text>
</comment>
<comment type="similarity">
    <text evidence="1">Belongs to the bZIP family.</text>
</comment>
<feature type="region of interest" description="Disordered" evidence="6">
    <location>
        <begin position="47"/>
        <end position="68"/>
    </location>
</feature>
<dbReference type="EMBL" id="BAABME010030189">
    <property type="protein sequence ID" value="GAA0140137.1"/>
    <property type="molecule type" value="Genomic_DNA"/>
</dbReference>
<accession>A0AAV3NLB7</accession>
<keyword evidence="3" id="KW-0238">DNA-binding</keyword>
<dbReference type="PANTHER" id="PTHR46408:SF10">
    <property type="entry name" value="BASIC LEUCINE ZIPPER 63"/>
    <property type="match status" value="1"/>
</dbReference>
<evidence type="ECO:0000313" key="7">
    <source>
        <dbReference type="EMBL" id="GAA0140137.1"/>
    </source>
</evidence>
<evidence type="ECO:0000313" key="8">
    <source>
        <dbReference type="Proteomes" id="UP001454036"/>
    </source>
</evidence>
<sequence>MDRVFSVDDISDYFWSPPPPFSAANNLNRNSSEWCFQRFLLEASATSADRNPSLPPHDATATSPDHQHPPQIAAILANYRYDPPAQNDDVEKIINKGEFLDDSNKMVDIKQTTSFKGQDNMLEYEAFLRNKLAMACKAVANTRVGVGAVMSPML</sequence>
<proteinExistence type="inferred from homology"/>
<keyword evidence="5" id="KW-0539">Nucleus</keyword>
<evidence type="ECO:0000256" key="6">
    <source>
        <dbReference type="SAM" id="MobiDB-lite"/>
    </source>
</evidence>